<feature type="domain" description="Myb-like" evidence="8">
    <location>
        <begin position="100"/>
        <end position="151"/>
    </location>
</feature>
<dbReference type="FunFam" id="1.10.10.60:FF:000010">
    <property type="entry name" value="Transcriptional activator Myb isoform A"/>
    <property type="match status" value="1"/>
</dbReference>
<keyword evidence="5" id="KW-0804">Transcription</keyword>
<evidence type="ECO:0000256" key="7">
    <source>
        <dbReference type="SAM" id="MobiDB-lite"/>
    </source>
</evidence>
<keyword evidence="11" id="KW-1185">Reference proteome</keyword>
<dbReference type="Pfam" id="PF13921">
    <property type="entry name" value="Myb_DNA-bind_6"/>
    <property type="match status" value="1"/>
</dbReference>
<evidence type="ECO:0000259" key="8">
    <source>
        <dbReference type="PROSITE" id="PS50090"/>
    </source>
</evidence>
<comment type="subcellular location">
    <subcellularLocation>
        <location evidence="1">Nucleus</location>
    </subcellularLocation>
</comment>
<name>A0A565CSA5_9BRAS</name>
<evidence type="ECO:0000256" key="5">
    <source>
        <dbReference type="ARBA" id="ARBA00023163"/>
    </source>
</evidence>
<feature type="compositionally biased region" description="Basic residues" evidence="7">
    <location>
        <begin position="200"/>
        <end position="214"/>
    </location>
</feature>
<dbReference type="PROSITE" id="PS50090">
    <property type="entry name" value="MYB_LIKE"/>
    <property type="match status" value="2"/>
</dbReference>
<dbReference type="CDD" id="cd00167">
    <property type="entry name" value="SANT"/>
    <property type="match status" value="2"/>
</dbReference>
<feature type="domain" description="HTH myb-type" evidence="9">
    <location>
        <begin position="156"/>
        <end position="206"/>
    </location>
</feature>
<keyword evidence="2" id="KW-0677">Repeat</keyword>
<dbReference type="Proteomes" id="UP000489600">
    <property type="component" value="Unassembled WGS sequence"/>
</dbReference>
<evidence type="ECO:0000256" key="4">
    <source>
        <dbReference type="ARBA" id="ARBA00023125"/>
    </source>
</evidence>
<dbReference type="EMBL" id="CABITT030000008">
    <property type="protein sequence ID" value="VVB16519.1"/>
    <property type="molecule type" value="Genomic_DNA"/>
</dbReference>
<dbReference type="OrthoDB" id="2143914at2759"/>
<sequence>MEGRRLAHGAAPPLTAVERFLYGQKNDALSSKRQESSRDRPIMKSKMSIEIRSDNKENMTFAPRKEKHLVLNGGNRSPIGDMVAKGATRDYQNSTKKRPYKNLIKGQWTTEEDRKLIRLVRQHGERKWAMISEKLEGRAGKQCRERWHNHLRPDIKKDGWSEEEEKILVDAHTRIGNKWAEIAKLISGRTENSIKNHWNATKRRQNSKRKHKRQSNADNNDSDPSPSAKRPCILQDYIRSIESNDFNKDVDKNKNENTISVLSTPTLDQIYSDGDSASSVLGDPYDDELIYLQNIFTNHPISLESIGLTQSSDEVSQSSSSGSMINNPNPNFHNNVETHHHDQAKVTLPANTPHLASDIYLSYLLNGTTSSYSNSHFPSSSLSTSSTTVEHGGYNEFLAPQASSTSERREMDLIEMLSSSFQGSNICFPQF</sequence>
<dbReference type="InterPro" id="IPR017930">
    <property type="entry name" value="Myb_dom"/>
</dbReference>
<keyword evidence="3" id="KW-0805">Transcription regulation</keyword>
<organism evidence="10 11">
    <name type="scientific">Arabis nemorensis</name>
    <dbReference type="NCBI Taxonomy" id="586526"/>
    <lineage>
        <taxon>Eukaryota</taxon>
        <taxon>Viridiplantae</taxon>
        <taxon>Streptophyta</taxon>
        <taxon>Embryophyta</taxon>
        <taxon>Tracheophyta</taxon>
        <taxon>Spermatophyta</taxon>
        <taxon>Magnoliopsida</taxon>
        <taxon>eudicotyledons</taxon>
        <taxon>Gunneridae</taxon>
        <taxon>Pentapetalae</taxon>
        <taxon>rosids</taxon>
        <taxon>malvids</taxon>
        <taxon>Brassicales</taxon>
        <taxon>Brassicaceae</taxon>
        <taxon>Arabideae</taxon>
        <taxon>Arabis</taxon>
    </lineage>
</organism>
<feature type="domain" description="HTH myb-type" evidence="9">
    <location>
        <begin position="101"/>
        <end position="155"/>
    </location>
</feature>
<feature type="domain" description="Myb-like" evidence="8">
    <location>
        <begin position="152"/>
        <end position="202"/>
    </location>
</feature>
<dbReference type="InterPro" id="IPR009057">
    <property type="entry name" value="Homeodomain-like_sf"/>
</dbReference>
<protein>
    <submittedName>
        <fullName evidence="10">Uncharacterized protein</fullName>
    </submittedName>
</protein>
<evidence type="ECO:0000313" key="11">
    <source>
        <dbReference type="Proteomes" id="UP000489600"/>
    </source>
</evidence>
<keyword evidence="4" id="KW-0238">DNA-binding</keyword>
<evidence type="ECO:0000256" key="2">
    <source>
        <dbReference type="ARBA" id="ARBA00022737"/>
    </source>
</evidence>
<reference evidence="10" key="1">
    <citation type="submission" date="2019-07" db="EMBL/GenBank/DDBJ databases">
        <authorList>
            <person name="Dittberner H."/>
        </authorList>
    </citation>
    <scope>NUCLEOTIDE SEQUENCE [LARGE SCALE GENOMIC DNA]</scope>
</reference>
<evidence type="ECO:0000313" key="10">
    <source>
        <dbReference type="EMBL" id="VVB16519.1"/>
    </source>
</evidence>
<dbReference type="GO" id="GO:0000978">
    <property type="term" value="F:RNA polymerase II cis-regulatory region sequence-specific DNA binding"/>
    <property type="evidence" value="ECO:0007669"/>
    <property type="project" value="TreeGrafter"/>
</dbReference>
<dbReference type="InterPro" id="IPR050560">
    <property type="entry name" value="MYB_TF"/>
</dbReference>
<dbReference type="FunFam" id="1.10.10.60:FF:000381">
    <property type="entry name" value="Transcription factor MYB119"/>
    <property type="match status" value="1"/>
</dbReference>
<evidence type="ECO:0000256" key="6">
    <source>
        <dbReference type="ARBA" id="ARBA00023242"/>
    </source>
</evidence>
<accession>A0A565CSA5</accession>
<dbReference type="InterPro" id="IPR001005">
    <property type="entry name" value="SANT/Myb"/>
</dbReference>
<comment type="caution">
    <text evidence="10">The sequence shown here is derived from an EMBL/GenBank/DDBJ whole genome shotgun (WGS) entry which is preliminary data.</text>
</comment>
<dbReference type="AlphaFoldDB" id="A0A565CSA5"/>
<dbReference type="PANTHER" id="PTHR45614">
    <property type="entry name" value="MYB PROTEIN-RELATED"/>
    <property type="match status" value="1"/>
</dbReference>
<evidence type="ECO:0000259" key="9">
    <source>
        <dbReference type="PROSITE" id="PS51294"/>
    </source>
</evidence>
<proteinExistence type="predicted"/>
<dbReference type="GO" id="GO:0000981">
    <property type="term" value="F:DNA-binding transcription factor activity, RNA polymerase II-specific"/>
    <property type="evidence" value="ECO:0007669"/>
    <property type="project" value="TreeGrafter"/>
</dbReference>
<dbReference type="Gene3D" id="1.10.10.60">
    <property type="entry name" value="Homeodomain-like"/>
    <property type="match status" value="2"/>
</dbReference>
<evidence type="ECO:0000256" key="1">
    <source>
        <dbReference type="ARBA" id="ARBA00004123"/>
    </source>
</evidence>
<dbReference type="SUPFAM" id="SSF46689">
    <property type="entry name" value="Homeodomain-like"/>
    <property type="match status" value="1"/>
</dbReference>
<feature type="region of interest" description="Disordered" evidence="7">
    <location>
        <begin position="193"/>
        <end position="230"/>
    </location>
</feature>
<dbReference type="PANTHER" id="PTHR45614:SF218">
    <property type="entry name" value="TRANSCRIPTION FACTOR MYB119-RELATED"/>
    <property type="match status" value="1"/>
</dbReference>
<dbReference type="PROSITE" id="PS51294">
    <property type="entry name" value="HTH_MYB"/>
    <property type="match status" value="2"/>
</dbReference>
<keyword evidence="6" id="KW-0539">Nucleus</keyword>
<gene>
    <name evidence="10" type="ORF">ANE_LOCUS26963</name>
</gene>
<evidence type="ECO:0000256" key="3">
    <source>
        <dbReference type="ARBA" id="ARBA00023015"/>
    </source>
</evidence>
<dbReference type="GO" id="GO:0005634">
    <property type="term" value="C:nucleus"/>
    <property type="evidence" value="ECO:0007669"/>
    <property type="project" value="UniProtKB-SubCell"/>
</dbReference>
<feature type="compositionally biased region" description="Polar residues" evidence="7">
    <location>
        <begin position="216"/>
        <end position="225"/>
    </location>
</feature>
<dbReference type="SMART" id="SM00717">
    <property type="entry name" value="SANT"/>
    <property type="match status" value="2"/>
</dbReference>